<dbReference type="Gene3D" id="2.70.70.10">
    <property type="entry name" value="Glucose Permease (Domain IIA)"/>
    <property type="match status" value="1"/>
</dbReference>
<evidence type="ECO:0000259" key="3">
    <source>
        <dbReference type="Pfam" id="PF01551"/>
    </source>
</evidence>
<dbReference type="PANTHER" id="PTHR21666">
    <property type="entry name" value="PEPTIDASE-RELATED"/>
    <property type="match status" value="1"/>
</dbReference>
<organism evidence="4 5">
    <name type="scientific">Clostridium paridis</name>
    <dbReference type="NCBI Taxonomy" id="2803863"/>
    <lineage>
        <taxon>Bacteria</taxon>
        <taxon>Bacillati</taxon>
        <taxon>Bacillota</taxon>
        <taxon>Clostridia</taxon>
        <taxon>Eubacteriales</taxon>
        <taxon>Clostridiaceae</taxon>
        <taxon>Clostridium</taxon>
    </lineage>
</organism>
<dbReference type="GO" id="GO:0004222">
    <property type="term" value="F:metalloendopeptidase activity"/>
    <property type="evidence" value="ECO:0007669"/>
    <property type="project" value="TreeGrafter"/>
</dbReference>
<dbReference type="SUPFAM" id="SSF51261">
    <property type="entry name" value="Duplicated hybrid motif"/>
    <property type="match status" value="1"/>
</dbReference>
<evidence type="ECO:0000313" key="5">
    <source>
        <dbReference type="Proteomes" id="UP000623681"/>
    </source>
</evidence>
<name>A0A937K567_9CLOT</name>
<protein>
    <submittedName>
        <fullName evidence="4">Peptidoglycan DD-metalloendopeptidase family protein</fullName>
    </submittedName>
</protein>
<dbReference type="InterPro" id="IPR011055">
    <property type="entry name" value="Dup_hybrid_motif"/>
</dbReference>
<sequence>MDKQSKFQKLKNLLRKESFYVVLFVCLCVIASAAAISIRKAKENSNPPVAENSQDLPININNSGGTNKIDNAEQVKNTQETKNQTNKGTTGKTQNVSSTSSVQFVKPLDGTLLRKFTYGVSLVKVDTNKYDSIKGIDIAGKVGSTVVAAADGVVDEIGNEDGDLSGWYVVIKHSNGLKSKYANLDSDIKVKKNDKVTQGSVIGKVGDTAKKLTNKEEGDHLQFQIIDSKGEQVDPLKYITLKSK</sequence>
<reference evidence="4" key="1">
    <citation type="submission" date="2021-01" db="EMBL/GenBank/DDBJ databases">
        <title>Genome public.</title>
        <authorList>
            <person name="Liu C."/>
            <person name="Sun Q."/>
        </authorList>
    </citation>
    <scope>NUCLEOTIDE SEQUENCE</scope>
    <source>
        <strain evidence="4">YIM B02565</strain>
    </source>
</reference>
<proteinExistence type="predicted"/>
<evidence type="ECO:0000256" key="2">
    <source>
        <dbReference type="SAM" id="Phobius"/>
    </source>
</evidence>
<evidence type="ECO:0000256" key="1">
    <source>
        <dbReference type="SAM" id="MobiDB-lite"/>
    </source>
</evidence>
<keyword evidence="2" id="KW-0812">Transmembrane</keyword>
<comment type="caution">
    <text evidence="4">The sequence shown here is derived from an EMBL/GenBank/DDBJ whole genome shotgun (WGS) entry which is preliminary data.</text>
</comment>
<accession>A0A937K567</accession>
<dbReference type="Pfam" id="PF01551">
    <property type="entry name" value="Peptidase_M23"/>
    <property type="match status" value="1"/>
</dbReference>
<feature type="region of interest" description="Disordered" evidence="1">
    <location>
        <begin position="44"/>
        <end position="69"/>
    </location>
</feature>
<dbReference type="AlphaFoldDB" id="A0A937K567"/>
<dbReference type="CDD" id="cd12797">
    <property type="entry name" value="M23_peptidase"/>
    <property type="match status" value="1"/>
</dbReference>
<dbReference type="PANTHER" id="PTHR21666:SF270">
    <property type="entry name" value="MUREIN HYDROLASE ACTIVATOR ENVC"/>
    <property type="match status" value="1"/>
</dbReference>
<gene>
    <name evidence="4" type="ORF">JK634_12715</name>
</gene>
<dbReference type="Proteomes" id="UP000623681">
    <property type="component" value="Unassembled WGS sequence"/>
</dbReference>
<dbReference type="EMBL" id="JAESWA010000022">
    <property type="protein sequence ID" value="MBL4932669.1"/>
    <property type="molecule type" value="Genomic_DNA"/>
</dbReference>
<keyword evidence="2" id="KW-1133">Transmembrane helix</keyword>
<dbReference type="InterPro" id="IPR016047">
    <property type="entry name" value="M23ase_b-sheet_dom"/>
</dbReference>
<keyword evidence="5" id="KW-1185">Reference proteome</keyword>
<feature type="domain" description="M23ase beta-sheet core" evidence="3">
    <location>
        <begin position="134"/>
        <end position="235"/>
    </location>
</feature>
<dbReference type="RefSeq" id="WP_202768013.1">
    <property type="nucleotide sequence ID" value="NZ_JAESWA010000022.1"/>
</dbReference>
<evidence type="ECO:0000313" key="4">
    <source>
        <dbReference type="EMBL" id="MBL4932669.1"/>
    </source>
</evidence>
<keyword evidence="2" id="KW-0472">Membrane</keyword>
<dbReference type="InterPro" id="IPR050570">
    <property type="entry name" value="Cell_wall_metabolism_enzyme"/>
</dbReference>
<feature type="transmembrane region" description="Helical" evidence="2">
    <location>
        <begin position="20"/>
        <end position="38"/>
    </location>
</feature>